<reference evidence="3" key="2">
    <citation type="submission" date="2025-08" db="UniProtKB">
        <authorList>
            <consortium name="Ensembl"/>
        </authorList>
    </citation>
    <scope>IDENTIFICATION</scope>
</reference>
<dbReference type="GO" id="GO:0030246">
    <property type="term" value="F:carbohydrate binding"/>
    <property type="evidence" value="ECO:0007669"/>
    <property type="project" value="UniProtKB-KW"/>
</dbReference>
<keyword evidence="4" id="KW-1185">Reference proteome</keyword>
<keyword evidence="1" id="KW-0430">Lectin</keyword>
<dbReference type="GeneTree" id="ENSGT01030000234575"/>
<dbReference type="PROSITE" id="PS50041">
    <property type="entry name" value="C_TYPE_LECTIN_2"/>
    <property type="match status" value="1"/>
</dbReference>
<dbReference type="InterPro" id="IPR050111">
    <property type="entry name" value="C-type_lectin/snaclec_domain"/>
</dbReference>
<reference evidence="3" key="3">
    <citation type="submission" date="2025-09" db="UniProtKB">
        <authorList>
            <consortium name="Ensembl"/>
        </authorList>
    </citation>
    <scope>IDENTIFICATION</scope>
</reference>
<evidence type="ECO:0000313" key="4">
    <source>
        <dbReference type="Proteomes" id="UP000472263"/>
    </source>
</evidence>
<evidence type="ECO:0000313" key="3">
    <source>
        <dbReference type="Ensembl" id="ENSMMDP00005029004.1"/>
    </source>
</evidence>
<evidence type="ECO:0000259" key="2">
    <source>
        <dbReference type="PROSITE" id="PS50041"/>
    </source>
</evidence>
<dbReference type="InParanoid" id="A0A667YYX6"/>
<dbReference type="PANTHER" id="PTHR22803">
    <property type="entry name" value="MANNOSE, PHOSPHOLIPASE, LECTIN RECEPTOR RELATED"/>
    <property type="match status" value="1"/>
</dbReference>
<feature type="domain" description="C-type lectin" evidence="2">
    <location>
        <begin position="116"/>
        <end position="236"/>
    </location>
</feature>
<dbReference type="InterPro" id="IPR016186">
    <property type="entry name" value="C-type_lectin-like/link_sf"/>
</dbReference>
<dbReference type="Ensembl" id="ENSMMDT00005029690.1">
    <property type="protein sequence ID" value="ENSMMDP00005029004.1"/>
    <property type="gene ID" value="ENSMMDG00005013708.1"/>
</dbReference>
<protein>
    <submittedName>
        <fullName evidence="3">C-type lectin domain containing 1</fullName>
    </submittedName>
</protein>
<dbReference type="Pfam" id="PF00059">
    <property type="entry name" value="Lectin_C"/>
    <property type="match status" value="1"/>
</dbReference>
<organism evidence="3 4">
    <name type="scientific">Myripristis murdjan</name>
    <name type="common">pinecone soldierfish</name>
    <dbReference type="NCBI Taxonomy" id="586833"/>
    <lineage>
        <taxon>Eukaryota</taxon>
        <taxon>Metazoa</taxon>
        <taxon>Chordata</taxon>
        <taxon>Craniata</taxon>
        <taxon>Vertebrata</taxon>
        <taxon>Euteleostomi</taxon>
        <taxon>Actinopterygii</taxon>
        <taxon>Neopterygii</taxon>
        <taxon>Teleostei</taxon>
        <taxon>Neoteleostei</taxon>
        <taxon>Acanthomorphata</taxon>
        <taxon>Holocentriformes</taxon>
        <taxon>Holocentridae</taxon>
        <taxon>Myripristis</taxon>
    </lineage>
</organism>
<dbReference type="SMART" id="SM00034">
    <property type="entry name" value="CLECT"/>
    <property type="match status" value="1"/>
</dbReference>
<sequence length="242" mass="27985">FSCSEIFTVMHVFEGYVDFSRLRLTLIFFFFYRSCALHFRGRTVLCALIGLLICKASAQPTEAPADLQAELSSLRQTLSYVMNRYRLLCDHYTNMASNCSAPVLSCSACPAGWLHVEDKCFSLSEERLDYENSTARCKEMGSHLAIVETKEQHEALEKEARKFGNFFTYYWIGLTDIENEGVWKWVDNTTLKNPFWAEESHQPDNFNNTEHCVVLESSNHKWSDVPCNFIYPRICEMDAFLL</sequence>
<dbReference type="CDD" id="cd03590">
    <property type="entry name" value="CLECT_DC-SIGN_like"/>
    <property type="match status" value="1"/>
</dbReference>
<dbReference type="InterPro" id="IPR016187">
    <property type="entry name" value="CTDL_fold"/>
</dbReference>
<proteinExistence type="predicted"/>
<dbReference type="Proteomes" id="UP000472263">
    <property type="component" value="Chromosome 16"/>
</dbReference>
<dbReference type="InterPro" id="IPR033989">
    <property type="entry name" value="CD209-like_CTLD"/>
</dbReference>
<dbReference type="AlphaFoldDB" id="A0A667YYX6"/>
<gene>
    <name evidence="3" type="primary">LOC115373641</name>
</gene>
<dbReference type="SUPFAM" id="SSF56436">
    <property type="entry name" value="C-type lectin-like"/>
    <property type="match status" value="1"/>
</dbReference>
<accession>A0A667YYX6</accession>
<reference evidence="3" key="1">
    <citation type="submission" date="2019-06" db="EMBL/GenBank/DDBJ databases">
        <authorList>
            <consortium name="Wellcome Sanger Institute Data Sharing"/>
        </authorList>
    </citation>
    <scope>NUCLEOTIDE SEQUENCE [LARGE SCALE GENOMIC DNA]</scope>
</reference>
<name>A0A667YYX6_9TELE</name>
<evidence type="ECO:0000256" key="1">
    <source>
        <dbReference type="ARBA" id="ARBA00022734"/>
    </source>
</evidence>
<dbReference type="InterPro" id="IPR001304">
    <property type="entry name" value="C-type_lectin-like"/>
</dbReference>
<dbReference type="Gene3D" id="3.10.100.10">
    <property type="entry name" value="Mannose-Binding Protein A, subunit A"/>
    <property type="match status" value="1"/>
</dbReference>